<proteinExistence type="predicted"/>
<organism evidence="1 2">
    <name type="scientific">Hyalomma asiaticum</name>
    <name type="common">Tick</name>
    <dbReference type="NCBI Taxonomy" id="266040"/>
    <lineage>
        <taxon>Eukaryota</taxon>
        <taxon>Metazoa</taxon>
        <taxon>Ecdysozoa</taxon>
        <taxon>Arthropoda</taxon>
        <taxon>Chelicerata</taxon>
        <taxon>Arachnida</taxon>
        <taxon>Acari</taxon>
        <taxon>Parasitiformes</taxon>
        <taxon>Ixodida</taxon>
        <taxon>Ixodoidea</taxon>
        <taxon>Ixodidae</taxon>
        <taxon>Hyalomminae</taxon>
        <taxon>Hyalomma</taxon>
    </lineage>
</organism>
<dbReference type="Proteomes" id="UP000821845">
    <property type="component" value="Chromosome 5"/>
</dbReference>
<accession>A0ACB7SA68</accession>
<sequence>MSLIEQVALVTGGTSGIGEAACHALADEDATVIATDKQLEAAKKFASSLPPTSANECEANFASFHNNNTGAILVTRTAGREMTHAGKLLPEGGAAIINISIMVAKSGWIAYGAYSAGKAGVVSLTKSAAQELAAHGIRCNAVLPVWTETAKSTPLPEHTKAEVLSIVPLRRPAQPMETAEAVKFLCSPKTSSYITGAAPEVTGGCKM</sequence>
<evidence type="ECO:0000313" key="1">
    <source>
        <dbReference type="EMBL" id="KAH6931600.1"/>
    </source>
</evidence>
<reference evidence="1" key="1">
    <citation type="submission" date="2020-05" db="EMBL/GenBank/DDBJ databases">
        <title>Large-scale comparative analyses of tick genomes elucidate their genetic diversity and vector capacities.</title>
        <authorList>
            <person name="Jia N."/>
            <person name="Wang J."/>
            <person name="Shi W."/>
            <person name="Du L."/>
            <person name="Sun Y."/>
            <person name="Zhan W."/>
            <person name="Jiang J."/>
            <person name="Wang Q."/>
            <person name="Zhang B."/>
            <person name="Ji P."/>
            <person name="Sakyi L.B."/>
            <person name="Cui X."/>
            <person name="Yuan T."/>
            <person name="Jiang B."/>
            <person name="Yang W."/>
            <person name="Lam T.T.-Y."/>
            <person name="Chang Q."/>
            <person name="Ding S."/>
            <person name="Wang X."/>
            <person name="Zhu J."/>
            <person name="Ruan X."/>
            <person name="Zhao L."/>
            <person name="Wei J."/>
            <person name="Que T."/>
            <person name="Du C."/>
            <person name="Cheng J."/>
            <person name="Dai P."/>
            <person name="Han X."/>
            <person name="Huang E."/>
            <person name="Gao Y."/>
            <person name="Liu J."/>
            <person name="Shao H."/>
            <person name="Ye R."/>
            <person name="Li L."/>
            <person name="Wei W."/>
            <person name="Wang X."/>
            <person name="Wang C."/>
            <person name="Yang T."/>
            <person name="Huo Q."/>
            <person name="Li W."/>
            <person name="Guo W."/>
            <person name="Chen H."/>
            <person name="Zhou L."/>
            <person name="Ni X."/>
            <person name="Tian J."/>
            <person name="Zhou Y."/>
            <person name="Sheng Y."/>
            <person name="Liu T."/>
            <person name="Pan Y."/>
            <person name="Xia L."/>
            <person name="Li J."/>
            <person name="Zhao F."/>
            <person name="Cao W."/>
        </authorList>
    </citation>
    <scope>NUCLEOTIDE SEQUENCE</scope>
    <source>
        <strain evidence="1">Hyas-2018</strain>
    </source>
</reference>
<gene>
    <name evidence="1" type="ORF">HPB50_025668</name>
</gene>
<comment type="caution">
    <text evidence="1">The sequence shown here is derived from an EMBL/GenBank/DDBJ whole genome shotgun (WGS) entry which is preliminary data.</text>
</comment>
<name>A0ACB7SA68_HYAAI</name>
<dbReference type="EMBL" id="CM023485">
    <property type="protein sequence ID" value="KAH6931600.1"/>
    <property type="molecule type" value="Genomic_DNA"/>
</dbReference>
<evidence type="ECO:0000313" key="2">
    <source>
        <dbReference type="Proteomes" id="UP000821845"/>
    </source>
</evidence>
<protein>
    <submittedName>
        <fullName evidence="1">Uncharacterized protein</fullName>
    </submittedName>
</protein>
<keyword evidence="2" id="KW-1185">Reference proteome</keyword>